<keyword evidence="7" id="KW-1185">Reference proteome</keyword>
<dbReference type="PROSITE" id="PS50048">
    <property type="entry name" value="ZN2_CY6_FUNGAL_2"/>
    <property type="match status" value="1"/>
</dbReference>
<reference evidence="6 7" key="1">
    <citation type="journal article" date="2016" name="Nat. Commun.">
        <title>Ectomycorrhizal ecology is imprinted in the genome of the dominant symbiotic fungus Cenococcum geophilum.</title>
        <authorList>
            <consortium name="DOE Joint Genome Institute"/>
            <person name="Peter M."/>
            <person name="Kohler A."/>
            <person name="Ohm R.A."/>
            <person name="Kuo A."/>
            <person name="Krutzmann J."/>
            <person name="Morin E."/>
            <person name="Arend M."/>
            <person name="Barry K.W."/>
            <person name="Binder M."/>
            <person name="Choi C."/>
            <person name="Clum A."/>
            <person name="Copeland A."/>
            <person name="Grisel N."/>
            <person name="Haridas S."/>
            <person name="Kipfer T."/>
            <person name="LaButti K."/>
            <person name="Lindquist E."/>
            <person name="Lipzen A."/>
            <person name="Maire R."/>
            <person name="Meier B."/>
            <person name="Mihaltcheva S."/>
            <person name="Molinier V."/>
            <person name="Murat C."/>
            <person name="Poggeler S."/>
            <person name="Quandt C.A."/>
            <person name="Sperisen C."/>
            <person name="Tritt A."/>
            <person name="Tisserant E."/>
            <person name="Crous P.W."/>
            <person name="Henrissat B."/>
            <person name="Nehls U."/>
            <person name="Egli S."/>
            <person name="Spatafora J.W."/>
            <person name="Grigoriev I.V."/>
            <person name="Martin F.M."/>
        </authorList>
    </citation>
    <scope>NUCLEOTIDE SEQUENCE [LARGE SCALE GENOMIC DNA]</scope>
    <source>
        <strain evidence="6 7">CBS 207.34</strain>
    </source>
</reference>
<proteinExistence type="predicted"/>
<dbReference type="GO" id="GO:0006351">
    <property type="term" value="P:DNA-templated transcription"/>
    <property type="evidence" value="ECO:0007669"/>
    <property type="project" value="InterPro"/>
</dbReference>
<dbReference type="OrthoDB" id="2269373at2759"/>
<dbReference type="AlphaFoldDB" id="A0A8E2JX33"/>
<dbReference type="GO" id="GO:0003677">
    <property type="term" value="F:DNA binding"/>
    <property type="evidence" value="ECO:0007669"/>
    <property type="project" value="InterPro"/>
</dbReference>
<evidence type="ECO:0000256" key="4">
    <source>
        <dbReference type="SAM" id="MobiDB-lite"/>
    </source>
</evidence>
<protein>
    <recommendedName>
        <fullName evidence="5">Zn(2)-C6 fungal-type domain-containing protein</fullName>
    </recommendedName>
</protein>
<feature type="domain" description="Zn(2)-C6 fungal-type" evidence="5">
    <location>
        <begin position="34"/>
        <end position="64"/>
    </location>
</feature>
<dbReference type="PROSITE" id="PS00463">
    <property type="entry name" value="ZN2_CY6_FUNGAL_1"/>
    <property type="match status" value="1"/>
</dbReference>
<dbReference type="Proteomes" id="UP000250140">
    <property type="component" value="Unassembled WGS sequence"/>
</dbReference>
<keyword evidence="3" id="KW-0539">Nucleus</keyword>
<accession>A0A8E2JX33</accession>
<keyword evidence="2" id="KW-0479">Metal-binding</keyword>
<dbReference type="PANTHER" id="PTHR31001:SF85">
    <property type="entry name" value="ZN(II)2CYS6 TRANSCRIPTION FACTOR (EUROFUNG)"/>
    <property type="match status" value="1"/>
</dbReference>
<dbReference type="EMBL" id="KV748886">
    <property type="protein sequence ID" value="OCL12362.1"/>
    <property type="molecule type" value="Genomic_DNA"/>
</dbReference>
<evidence type="ECO:0000313" key="7">
    <source>
        <dbReference type="Proteomes" id="UP000250140"/>
    </source>
</evidence>
<dbReference type="SMART" id="SM00066">
    <property type="entry name" value="GAL4"/>
    <property type="match status" value="1"/>
</dbReference>
<feature type="region of interest" description="Disordered" evidence="4">
    <location>
        <begin position="163"/>
        <end position="200"/>
    </location>
</feature>
<dbReference type="GO" id="GO:0008270">
    <property type="term" value="F:zinc ion binding"/>
    <property type="evidence" value="ECO:0007669"/>
    <property type="project" value="InterPro"/>
</dbReference>
<evidence type="ECO:0000256" key="3">
    <source>
        <dbReference type="ARBA" id="ARBA00023242"/>
    </source>
</evidence>
<dbReference type="PANTHER" id="PTHR31001">
    <property type="entry name" value="UNCHARACTERIZED TRANSCRIPTIONAL REGULATORY PROTEIN"/>
    <property type="match status" value="1"/>
</dbReference>
<dbReference type="InterPro" id="IPR007219">
    <property type="entry name" value="XnlR_reg_dom"/>
</dbReference>
<dbReference type="InterPro" id="IPR050613">
    <property type="entry name" value="Sec_Metabolite_Reg"/>
</dbReference>
<feature type="region of interest" description="Disordered" evidence="4">
    <location>
        <begin position="1"/>
        <end position="25"/>
    </location>
</feature>
<evidence type="ECO:0000259" key="5">
    <source>
        <dbReference type="PROSITE" id="PS50048"/>
    </source>
</evidence>
<gene>
    <name evidence="6" type="ORF">AOQ84DRAFT_386176</name>
</gene>
<dbReference type="InterPro" id="IPR001138">
    <property type="entry name" value="Zn2Cys6_DnaBD"/>
</dbReference>
<organism evidence="6 7">
    <name type="scientific">Glonium stellatum</name>
    <dbReference type="NCBI Taxonomy" id="574774"/>
    <lineage>
        <taxon>Eukaryota</taxon>
        <taxon>Fungi</taxon>
        <taxon>Dikarya</taxon>
        <taxon>Ascomycota</taxon>
        <taxon>Pezizomycotina</taxon>
        <taxon>Dothideomycetes</taxon>
        <taxon>Pleosporomycetidae</taxon>
        <taxon>Gloniales</taxon>
        <taxon>Gloniaceae</taxon>
        <taxon>Glonium</taxon>
    </lineage>
</organism>
<dbReference type="CDD" id="cd00067">
    <property type="entry name" value="GAL4"/>
    <property type="match status" value="1"/>
</dbReference>
<name>A0A8E2JX33_9PEZI</name>
<comment type="subcellular location">
    <subcellularLocation>
        <location evidence="1">Nucleus</location>
    </subcellularLocation>
</comment>
<evidence type="ECO:0000256" key="1">
    <source>
        <dbReference type="ARBA" id="ARBA00004123"/>
    </source>
</evidence>
<sequence>MAAFEPSPPTNSSDISTSPSAPNNSAAQVQKSYSCVLCAQRKVRCDKNPGGCFGCTKARVQCIYRPPAPPRRRKKRGAEMDINTRLKLYEAALRKLGVNPDNVDEHFTTRAFERRGSEDAREHFGTIPGVDSGMLFAEEGKSRYLENHLWTSISSEFRDNQKILQDSSSDEEADRDYRSISEMPSDPSDLLFGSPRSSSDLRPLHPQPVQIFKLWQTYLDNVNPLVKIFHTPTIQQLILNATGNLDNVPKNLEALMFGIYCCVLVSMSDTECDAIMGEGKSTVMRKFRSGCQQALINASFLKSSDMMVLQALVLLLLSLKDYDARSLWVLVGVANRIGQRSGLHRDGSALGLSVFEAEMRRRLWWQINLIDAYAEKLAGVGRTAALGDVRIPLNVNDSELNPDMRDPPKEHDGPTEMMFFLIRCYVGDFLRRSGPNNAYDGTWSRLSQTGVPISDKDKAIDEFEELLKRKFLNYCDESIPSHLMAAYLSRAVICTMRFIAHNPDQYEDKGANMPEKEKDLLFDNCVKVISYQNMAFIIKGTQGFAWHVNMHFQWKAFIYILNELRYRTSGEDAERGWQQVQMVYERHPDFVADSKRALPVAVGNLAIKAWEAFVASRGISDSETPHFISALRSQRADGIRSAQDSVSALTQPVDVSSEFPSVGFPSDPDPLEWNEDFSSSLNLGSDLDPSYITDLPPLQPEQMNWAQWESLLHSFEFENANPDVPSGHDSGYGFG</sequence>
<dbReference type="CDD" id="cd12148">
    <property type="entry name" value="fungal_TF_MHR"/>
    <property type="match status" value="1"/>
</dbReference>
<dbReference type="SUPFAM" id="SSF57701">
    <property type="entry name" value="Zn2/Cys6 DNA-binding domain"/>
    <property type="match status" value="1"/>
</dbReference>
<evidence type="ECO:0000313" key="6">
    <source>
        <dbReference type="EMBL" id="OCL12362.1"/>
    </source>
</evidence>
<dbReference type="InterPro" id="IPR036864">
    <property type="entry name" value="Zn2-C6_fun-type_DNA-bd_sf"/>
</dbReference>
<dbReference type="Gene3D" id="4.10.240.10">
    <property type="entry name" value="Zn(2)-C6 fungal-type DNA-binding domain"/>
    <property type="match status" value="1"/>
</dbReference>
<dbReference type="Pfam" id="PF04082">
    <property type="entry name" value="Fungal_trans"/>
    <property type="match status" value="1"/>
</dbReference>
<evidence type="ECO:0000256" key="2">
    <source>
        <dbReference type="ARBA" id="ARBA00022723"/>
    </source>
</evidence>
<dbReference type="GO" id="GO:0005634">
    <property type="term" value="C:nucleus"/>
    <property type="evidence" value="ECO:0007669"/>
    <property type="project" value="UniProtKB-SubCell"/>
</dbReference>
<dbReference type="GO" id="GO:0000981">
    <property type="term" value="F:DNA-binding transcription factor activity, RNA polymerase II-specific"/>
    <property type="evidence" value="ECO:0007669"/>
    <property type="project" value="InterPro"/>
</dbReference>
<dbReference type="Pfam" id="PF00172">
    <property type="entry name" value="Zn_clus"/>
    <property type="match status" value="1"/>
</dbReference>